<sequence>MLGLDTPNNSDCSFATAPTGVASDHATLVSATKSALRRSTPPRRIVGRVEECAVIREFFRSTIVKAHSGSLYVSGNPGTGKTACILSALHELEESGELSARHVEVVFLNCTAVTRPGQVYAKILAELGCEGCEEGDNVLEEFIDMVTSESEHTAYLVILDEIDSLLSRSQQVLYRLFDLASRKDSRLALVGIANALDLTDRFLPRLQVRGCEPRLLNFRPYQVKDIVLIIKDRLASVRLEASSSSSDSPSSSTQAQATTTGLDIIQPAAIEICARKVAAVSGDLRQALDVCLKAFEAAIALAAKQPGARTLPKVTVAHVVKILSAIYGAPADQKLKSLNFQSQLVLCCFLVVDAERSAQCAFSSASSSPKRIYTSGELFKKYADLSTRASLPPISQSEFMDLLSVLEVNGILSVERSKQATVSSSSSSLAGRSSAKGRTAANGRGMGQVVSLSVQPSEVIKAVKENPVLKPLLIAPLS</sequence>
<gene>
    <name evidence="1" type="primary">CDC6</name>
    <name evidence="1" type="ORF">EV182_003214</name>
</gene>
<keyword evidence="2" id="KW-1185">Reference proteome</keyword>
<evidence type="ECO:0000313" key="1">
    <source>
        <dbReference type="EMBL" id="KAJ1678859.1"/>
    </source>
</evidence>
<dbReference type="Proteomes" id="UP001145114">
    <property type="component" value="Unassembled WGS sequence"/>
</dbReference>
<proteinExistence type="predicted"/>
<organism evidence="1 2">
    <name type="scientific">Spiromyces aspiralis</name>
    <dbReference type="NCBI Taxonomy" id="68401"/>
    <lineage>
        <taxon>Eukaryota</taxon>
        <taxon>Fungi</taxon>
        <taxon>Fungi incertae sedis</taxon>
        <taxon>Zoopagomycota</taxon>
        <taxon>Kickxellomycotina</taxon>
        <taxon>Kickxellomycetes</taxon>
        <taxon>Kickxellales</taxon>
        <taxon>Kickxellaceae</taxon>
        <taxon>Spiromyces</taxon>
    </lineage>
</organism>
<comment type="caution">
    <text evidence="1">The sequence shown here is derived from an EMBL/GenBank/DDBJ whole genome shotgun (WGS) entry which is preliminary data.</text>
</comment>
<accession>A0ACC1HWV9</accession>
<dbReference type="EMBL" id="JAMZIH010000799">
    <property type="protein sequence ID" value="KAJ1678859.1"/>
    <property type="molecule type" value="Genomic_DNA"/>
</dbReference>
<evidence type="ECO:0000313" key="2">
    <source>
        <dbReference type="Proteomes" id="UP001145114"/>
    </source>
</evidence>
<name>A0ACC1HWV9_9FUNG</name>
<protein>
    <submittedName>
        <fullName evidence="1">AAA ATPase</fullName>
    </submittedName>
</protein>
<reference evidence="1" key="1">
    <citation type="submission" date="2022-06" db="EMBL/GenBank/DDBJ databases">
        <title>Phylogenomic reconstructions and comparative analyses of Kickxellomycotina fungi.</title>
        <authorList>
            <person name="Reynolds N.K."/>
            <person name="Stajich J.E."/>
            <person name="Barry K."/>
            <person name="Grigoriev I.V."/>
            <person name="Crous P."/>
            <person name="Smith M.E."/>
        </authorList>
    </citation>
    <scope>NUCLEOTIDE SEQUENCE</scope>
    <source>
        <strain evidence="1">RSA 2271</strain>
    </source>
</reference>